<dbReference type="InterPro" id="IPR038588">
    <property type="entry name" value="XS_domain_sf"/>
</dbReference>
<feature type="region of interest" description="Disordered" evidence="4">
    <location>
        <begin position="98"/>
        <end position="122"/>
    </location>
</feature>
<dbReference type="InterPro" id="IPR005380">
    <property type="entry name" value="XS_domain"/>
</dbReference>
<keyword evidence="1 3" id="KW-0175">Coiled coil</keyword>
<sequence>MSRRRERRRDYRNSDFEDDIYRYYKDLKDGRDRVTVSDQIFECPYCCEYEKREYTYMQILKHASRVGRESKTASSRSRARHLGLERYLKRCLDETDKTPRSRIRTERYEDDNAQKQSTLSSLPSVDNTAVAARTENYEIDNGRKQIAVLSVPIESLDNDIIAHRESGKSSGRLLEHYSPSHTHKRGAENMKPEAIEELIVYPWMVVIANIPVVLKDGRYVGDSGRKLKDEWTVQGHQPTKVHPLWNYKGHTGFAIVEFNKDWTGFDNAMTFAKTFEMDSHGKRDWQKAREKGDKLYAWIAKEEEYNTRDKMGEYLRKNADLKTISEIEKEDKKKEATLVCNLTNSLDMKDKQCEEIEKNINKTEASFSKVMRQKEDMVRAYNEELEMSQKQQCKELQSIYHEHERTKLTLEAKREELRLYEKGLREREYLNETERRRLYHLKEKKEKNEKAIIEQKKAEESMMKLAEAHKKEKHQLYQRIIELQKKLDDKQRLELDIEQMRGAVEVMRPISDGGDAEVKKKMESLEETLKEKEEDLEGLEDLNQALIVKERKTNDELQDARKELINGLKDRTMVNSTIGVKRMGDLDHKPIVSVAKIKYPAAEAGVKAMEFTSLLDTRIRDSNWYPFKVIMVGADSKRVINEEDDSIKVIKNEWGDEVYDTVVTALTELNEYNPSGRYPVPELWNFKEKRRATLGESVEFILRLWKTNKRKRN</sequence>
<feature type="domain" description="Factor of DNA methylation 1-5/IDN2" evidence="6">
    <location>
        <begin position="581"/>
        <end position="711"/>
    </location>
</feature>
<feature type="coiled-coil region" evidence="3">
    <location>
        <begin position="441"/>
        <end position="563"/>
    </location>
</feature>
<dbReference type="InterPro" id="IPR005379">
    <property type="entry name" value="FDM1-5/IDN2_XH"/>
</dbReference>
<gene>
    <name evidence="8" type="ORF">POM88_008443</name>
</gene>
<keyword evidence="9" id="KW-1185">Reference proteome</keyword>
<dbReference type="CDD" id="cd12266">
    <property type="entry name" value="RRM_like_XS"/>
    <property type="match status" value="1"/>
</dbReference>
<comment type="caution">
    <text evidence="8">The sequence shown here is derived from an EMBL/GenBank/DDBJ whole genome shotgun (WGS) entry which is preliminary data.</text>
</comment>
<dbReference type="InterPro" id="IPR045177">
    <property type="entry name" value="FDM1-5/IDN2"/>
</dbReference>
<name>A0AAD8N1Q6_9APIA</name>
<dbReference type="Pfam" id="PF03468">
    <property type="entry name" value="XS"/>
    <property type="match status" value="1"/>
</dbReference>
<feature type="compositionally biased region" description="Basic and acidic residues" evidence="4">
    <location>
        <begin position="98"/>
        <end position="113"/>
    </location>
</feature>
<evidence type="ECO:0000256" key="2">
    <source>
        <dbReference type="ARBA" id="ARBA00023158"/>
    </source>
</evidence>
<evidence type="ECO:0000259" key="7">
    <source>
        <dbReference type="Pfam" id="PF03470"/>
    </source>
</evidence>
<protein>
    <submittedName>
        <fullName evidence="8">Factor of DNA methylation 4</fullName>
    </submittedName>
</protein>
<reference evidence="8" key="2">
    <citation type="submission" date="2023-05" db="EMBL/GenBank/DDBJ databases">
        <authorList>
            <person name="Schelkunov M.I."/>
        </authorList>
    </citation>
    <scope>NUCLEOTIDE SEQUENCE</scope>
    <source>
        <strain evidence="8">Hsosn_3</strain>
        <tissue evidence="8">Leaf</tissue>
    </source>
</reference>
<dbReference type="Proteomes" id="UP001237642">
    <property type="component" value="Unassembled WGS sequence"/>
</dbReference>
<reference evidence="8" key="1">
    <citation type="submission" date="2023-02" db="EMBL/GenBank/DDBJ databases">
        <title>Genome of toxic invasive species Heracleum sosnowskyi carries increased number of genes despite the absence of recent whole-genome duplications.</title>
        <authorList>
            <person name="Schelkunov M."/>
            <person name="Shtratnikova V."/>
            <person name="Makarenko M."/>
            <person name="Klepikova A."/>
            <person name="Omelchenko D."/>
            <person name="Novikova G."/>
            <person name="Obukhova E."/>
            <person name="Bogdanov V."/>
            <person name="Penin A."/>
            <person name="Logacheva M."/>
        </authorList>
    </citation>
    <scope>NUCLEOTIDE SEQUENCE</scope>
    <source>
        <strain evidence="8">Hsosn_3</strain>
        <tissue evidence="8">Leaf</tissue>
    </source>
</reference>
<feature type="domain" description="XS" evidence="5">
    <location>
        <begin position="196"/>
        <end position="306"/>
    </location>
</feature>
<dbReference type="GO" id="GO:0080188">
    <property type="term" value="P:gene silencing by siRNA-directed DNA methylation"/>
    <property type="evidence" value="ECO:0007669"/>
    <property type="project" value="InterPro"/>
</dbReference>
<proteinExistence type="predicted"/>
<evidence type="ECO:0000259" key="5">
    <source>
        <dbReference type="Pfam" id="PF03468"/>
    </source>
</evidence>
<dbReference type="EMBL" id="JAUIZM010000002">
    <property type="protein sequence ID" value="KAK1398580.1"/>
    <property type="molecule type" value="Genomic_DNA"/>
</dbReference>
<evidence type="ECO:0000256" key="3">
    <source>
        <dbReference type="SAM" id="Coils"/>
    </source>
</evidence>
<dbReference type="AlphaFoldDB" id="A0AAD8N1Q6"/>
<accession>A0AAD8N1Q6</accession>
<evidence type="ECO:0000256" key="4">
    <source>
        <dbReference type="SAM" id="MobiDB-lite"/>
    </source>
</evidence>
<dbReference type="PANTHER" id="PTHR21596:SF23">
    <property type="entry name" value="FACTOR OF DNA METHYLATION 4"/>
    <property type="match status" value="1"/>
</dbReference>
<evidence type="ECO:0000259" key="6">
    <source>
        <dbReference type="Pfam" id="PF03469"/>
    </source>
</evidence>
<dbReference type="Pfam" id="PF03469">
    <property type="entry name" value="XH"/>
    <property type="match status" value="1"/>
</dbReference>
<feature type="domain" description="Zinc finger-XS" evidence="7">
    <location>
        <begin position="43"/>
        <end position="84"/>
    </location>
</feature>
<evidence type="ECO:0000313" key="8">
    <source>
        <dbReference type="EMBL" id="KAK1398580.1"/>
    </source>
</evidence>
<feature type="coiled-coil region" evidence="3">
    <location>
        <begin position="346"/>
        <end position="391"/>
    </location>
</feature>
<organism evidence="8 9">
    <name type="scientific">Heracleum sosnowskyi</name>
    <dbReference type="NCBI Taxonomy" id="360622"/>
    <lineage>
        <taxon>Eukaryota</taxon>
        <taxon>Viridiplantae</taxon>
        <taxon>Streptophyta</taxon>
        <taxon>Embryophyta</taxon>
        <taxon>Tracheophyta</taxon>
        <taxon>Spermatophyta</taxon>
        <taxon>Magnoliopsida</taxon>
        <taxon>eudicotyledons</taxon>
        <taxon>Gunneridae</taxon>
        <taxon>Pentapetalae</taxon>
        <taxon>asterids</taxon>
        <taxon>campanulids</taxon>
        <taxon>Apiales</taxon>
        <taxon>Apiaceae</taxon>
        <taxon>Apioideae</taxon>
        <taxon>apioid superclade</taxon>
        <taxon>Tordylieae</taxon>
        <taxon>Tordyliinae</taxon>
        <taxon>Heracleum</taxon>
    </lineage>
</organism>
<dbReference type="InterPro" id="IPR005381">
    <property type="entry name" value="Znf-XS_domain"/>
</dbReference>
<dbReference type="PANTHER" id="PTHR21596">
    <property type="entry name" value="RIBONUCLEASE P SUBUNIT P38"/>
    <property type="match status" value="1"/>
</dbReference>
<keyword evidence="2" id="KW-0943">RNA-mediated gene silencing</keyword>
<dbReference type="Gene3D" id="3.30.70.2890">
    <property type="entry name" value="XS domain"/>
    <property type="match status" value="1"/>
</dbReference>
<evidence type="ECO:0000256" key="1">
    <source>
        <dbReference type="ARBA" id="ARBA00023054"/>
    </source>
</evidence>
<dbReference type="Pfam" id="PF03470">
    <property type="entry name" value="zf-XS"/>
    <property type="match status" value="1"/>
</dbReference>
<evidence type="ECO:0000313" key="9">
    <source>
        <dbReference type="Proteomes" id="UP001237642"/>
    </source>
</evidence>